<evidence type="ECO:0000313" key="1">
    <source>
        <dbReference type="EMBL" id="GHD59574.1"/>
    </source>
</evidence>
<reference evidence="1" key="2">
    <citation type="submission" date="2020-09" db="EMBL/GenBank/DDBJ databases">
        <authorList>
            <person name="Sun Q."/>
            <person name="Kim S."/>
        </authorList>
    </citation>
    <scope>NUCLEOTIDE SEQUENCE</scope>
    <source>
        <strain evidence="1">KCTC 42651</strain>
    </source>
</reference>
<accession>A0A919CRJ5</accession>
<reference evidence="1" key="1">
    <citation type="journal article" date="2014" name="Int. J. Syst. Evol. Microbiol.">
        <title>Complete genome sequence of Corynebacterium casei LMG S-19264T (=DSM 44701T), isolated from a smear-ripened cheese.</title>
        <authorList>
            <consortium name="US DOE Joint Genome Institute (JGI-PGF)"/>
            <person name="Walter F."/>
            <person name="Albersmeier A."/>
            <person name="Kalinowski J."/>
            <person name="Ruckert C."/>
        </authorList>
    </citation>
    <scope>NUCLEOTIDE SEQUENCE</scope>
    <source>
        <strain evidence="1">KCTC 42651</strain>
    </source>
</reference>
<comment type="caution">
    <text evidence="1">The sequence shown here is derived from an EMBL/GenBank/DDBJ whole genome shotgun (WGS) entry which is preliminary data.</text>
</comment>
<dbReference type="Proteomes" id="UP000630353">
    <property type="component" value="Unassembled WGS sequence"/>
</dbReference>
<dbReference type="RefSeq" id="WP_189993698.1">
    <property type="nucleotide sequence ID" value="NZ_BMZS01000011.1"/>
</dbReference>
<keyword evidence="2" id="KW-1185">Reference proteome</keyword>
<proteinExistence type="predicted"/>
<evidence type="ECO:0008006" key="3">
    <source>
        <dbReference type="Google" id="ProtNLM"/>
    </source>
</evidence>
<organism evidence="1 2">
    <name type="scientific">Thalassobaculum fulvum</name>
    <dbReference type="NCBI Taxonomy" id="1633335"/>
    <lineage>
        <taxon>Bacteria</taxon>
        <taxon>Pseudomonadati</taxon>
        <taxon>Pseudomonadota</taxon>
        <taxon>Alphaproteobacteria</taxon>
        <taxon>Rhodospirillales</taxon>
        <taxon>Thalassobaculaceae</taxon>
        <taxon>Thalassobaculum</taxon>
    </lineage>
</organism>
<sequence length="123" mass="13904">MVKYRIDRARRLIEITIAGVYLLEHAQALARSLRADPAFDREFSQIIDCRDADLSNLSTADLREIAADLLSVPGRRIAILSKDSSDEALVRLYATYVQLTENKSVLRSFHDLDSAIAWIGEIR</sequence>
<evidence type="ECO:0000313" key="2">
    <source>
        <dbReference type="Proteomes" id="UP000630353"/>
    </source>
</evidence>
<protein>
    <recommendedName>
        <fullName evidence="3">STAS/SEC14 domain-containing protein</fullName>
    </recommendedName>
</protein>
<dbReference type="EMBL" id="BMZS01000011">
    <property type="protein sequence ID" value="GHD59574.1"/>
    <property type="molecule type" value="Genomic_DNA"/>
</dbReference>
<name>A0A919CRJ5_9PROT</name>
<dbReference type="AlphaFoldDB" id="A0A919CRJ5"/>
<gene>
    <name evidence="1" type="ORF">GCM10017083_43970</name>
</gene>